<dbReference type="SUPFAM" id="SSF56300">
    <property type="entry name" value="Metallo-dependent phosphatases"/>
    <property type="match status" value="1"/>
</dbReference>
<dbReference type="OrthoDB" id="550558at2759"/>
<dbReference type="PANTHER" id="PTHR37844">
    <property type="entry name" value="SER/THR PROTEIN PHOSPHATASE SUPERFAMILY (AFU_ORTHOLOGUE AFUA_1G14840)"/>
    <property type="match status" value="1"/>
</dbReference>
<dbReference type="Gene3D" id="3.60.21.10">
    <property type="match status" value="1"/>
</dbReference>
<dbReference type="InterPro" id="IPR029052">
    <property type="entry name" value="Metallo-depent_PP-like"/>
</dbReference>
<evidence type="ECO:0000313" key="2">
    <source>
        <dbReference type="EMBL" id="KAG5182324.1"/>
    </source>
</evidence>
<feature type="non-terminal residue" evidence="2">
    <location>
        <position position="1"/>
    </location>
</feature>
<dbReference type="InterPro" id="IPR004843">
    <property type="entry name" value="Calcineurin-like_PHP"/>
</dbReference>
<organism evidence="2 3">
    <name type="scientific">Tribonema minus</name>
    <dbReference type="NCBI Taxonomy" id="303371"/>
    <lineage>
        <taxon>Eukaryota</taxon>
        <taxon>Sar</taxon>
        <taxon>Stramenopiles</taxon>
        <taxon>Ochrophyta</taxon>
        <taxon>PX clade</taxon>
        <taxon>Xanthophyceae</taxon>
        <taxon>Tribonematales</taxon>
        <taxon>Tribonemataceae</taxon>
        <taxon>Tribonema</taxon>
    </lineage>
</organism>
<proteinExistence type="predicted"/>
<evidence type="ECO:0000259" key="1">
    <source>
        <dbReference type="Pfam" id="PF00149"/>
    </source>
</evidence>
<dbReference type="AlphaFoldDB" id="A0A835YWQ1"/>
<name>A0A835YWQ1_9STRA</name>
<evidence type="ECO:0000313" key="3">
    <source>
        <dbReference type="Proteomes" id="UP000664859"/>
    </source>
</evidence>
<accession>A0A835YWQ1</accession>
<dbReference type="Pfam" id="PF00149">
    <property type="entry name" value="Metallophos"/>
    <property type="match status" value="1"/>
</dbReference>
<dbReference type="EMBL" id="JAFCMP010000256">
    <property type="protein sequence ID" value="KAG5182324.1"/>
    <property type="molecule type" value="Genomic_DNA"/>
</dbReference>
<reference evidence="2" key="1">
    <citation type="submission" date="2021-02" db="EMBL/GenBank/DDBJ databases">
        <title>First Annotated Genome of the Yellow-green Alga Tribonema minus.</title>
        <authorList>
            <person name="Mahan K.M."/>
        </authorList>
    </citation>
    <scope>NUCLEOTIDE SEQUENCE</scope>
    <source>
        <strain evidence="2">UTEX B ZZ1240</strain>
    </source>
</reference>
<keyword evidence="3" id="KW-1185">Reference proteome</keyword>
<feature type="domain" description="Calcineurin-like phosphoesterase" evidence="1">
    <location>
        <begin position="3"/>
        <end position="219"/>
    </location>
</feature>
<gene>
    <name evidence="2" type="ORF">JKP88DRAFT_182038</name>
</gene>
<dbReference type="Proteomes" id="UP000664859">
    <property type="component" value="Unassembled WGS sequence"/>
</dbReference>
<sequence length="251" mass="28497">KSMRVQLASDVHLEWSQPAFSSIIRQTEDVLVLAGDVGVFDDRTLEFIEWCSSKYEHVIYVPGNHERYSSTCDMEEVDMKFKTFCKTQGNVFYAPCDTVIIDDVVFICATLWSHVPQQSQQEASECINDYSYVRTQGRPITPSETNAFHAAHKEYIIKQLAESVGRECVVITHHPPYTGKTSHPRYDGSSLSSAFTSDYILEIYPEHLPSLWLCGHTHYNFSMTVNGTRLISNQYQRDGGNSYNAGTSIQI</sequence>
<protein>
    <submittedName>
        <fullName evidence="2">Metallo-dependent phosphatase-like protein</fullName>
    </submittedName>
</protein>
<comment type="caution">
    <text evidence="2">The sequence shown here is derived from an EMBL/GenBank/DDBJ whole genome shotgun (WGS) entry which is preliminary data.</text>
</comment>
<dbReference type="GO" id="GO:0016787">
    <property type="term" value="F:hydrolase activity"/>
    <property type="evidence" value="ECO:0007669"/>
    <property type="project" value="InterPro"/>
</dbReference>
<dbReference type="PANTHER" id="PTHR37844:SF2">
    <property type="entry name" value="SER_THR PROTEIN PHOSPHATASE SUPERFAMILY (AFU_ORTHOLOGUE AFUA_1G14840)"/>
    <property type="match status" value="1"/>
</dbReference>